<proteinExistence type="predicted"/>
<sequence>MRSCIQLGVFYNEVGTFYIGPLVMMINVLRQCLQVTHTSHVIQLFTSNIDNTWNNEYI</sequence>
<organism evidence="1 2">
    <name type="scientific">Stephania japonica</name>
    <dbReference type="NCBI Taxonomy" id="461633"/>
    <lineage>
        <taxon>Eukaryota</taxon>
        <taxon>Viridiplantae</taxon>
        <taxon>Streptophyta</taxon>
        <taxon>Embryophyta</taxon>
        <taxon>Tracheophyta</taxon>
        <taxon>Spermatophyta</taxon>
        <taxon>Magnoliopsida</taxon>
        <taxon>Ranunculales</taxon>
        <taxon>Menispermaceae</taxon>
        <taxon>Menispermoideae</taxon>
        <taxon>Cissampelideae</taxon>
        <taxon>Stephania</taxon>
    </lineage>
</organism>
<protein>
    <submittedName>
        <fullName evidence="1">Uncharacterized protein</fullName>
    </submittedName>
</protein>
<reference evidence="1 2" key="1">
    <citation type="submission" date="2024-01" db="EMBL/GenBank/DDBJ databases">
        <title>Genome assemblies of Stephania.</title>
        <authorList>
            <person name="Yang L."/>
        </authorList>
    </citation>
    <scope>NUCLEOTIDE SEQUENCE [LARGE SCALE GENOMIC DNA]</scope>
    <source>
        <strain evidence="1">QJT</strain>
        <tissue evidence="1">Leaf</tissue>
    </source>
</reference>
<dbReference type="Proteomes" id="UP001417504">
    <property type="component" value="Unassembled WGS sequence"/>
</dbReference>
<accession>A0AAP0EU07</accession>
<dbReference type="AlphaFoldDB" id="A0AAP0EU07"/>
<evidence type="ECO:0000313" key="1">
    <source>
        <dbReference type="EMBL" id="KAK9096812.1"/>
    </source>
</evidence>
<name>A0AAP0EU07_9MAGN</name>
<gene>
    <name evidence="1" type="ORF">Sjap_022309</name>
</gene>
<comment type="caution">
    <text evidence="1">The sequence shown here is derived from an EMBL/GenBank/DDBJ whole genome shotgun (WGS) entry which is preliminary data.</text>
</comment>
<evidence type="ECO:0000313" key="2">
    <source>
        <dbReference type="Proteomes" id="UP001417504"/>
    </source>
</evidence>
<keyword evidence="2" id="KW-1185">Reference proteome</keyword>
<dbReference type="EMBL" id="JBBNAE010000009">
    <property type="protein sequence ID" value="KAK9096812.1"/>
    <property type="molecule type" value="Genomic_DNA"/>
</dbReference>